<dbReference type="GO" id="GO:0006297">
    <property type="term" value="P:nucleotide-excision repair, DNA gap filling"/>
    <property type="evidence" value="ECO:0007669"/>
    <property type="project" value="TreeGrafter"/>
</dbReference>
<dbReference type="EMBL" id="MIGC01003243">
    <property type="protein sequence ID" value="PHJ19762.1"/>
    <property type="molecule type" value="Genomic_DNA"/>
</dbReference>
<evidence type="ECO:0000256" key="4">
    <source>
        <dbReference type="ARBA" id="ARBA00022598"/>
    </source>
</evidence>
<dbReference type="Gene3D" id="3.40.50.10190">
    <property type="entry name" value="BRCT domain"/>
    <property type="match status" value="1"/>
</dbReference>
<feature type="compositionally biased region" description="Basic and acidic residues" evidence="12">
    <location>
        <begin position="848"/>
        <end position="861"/>
    </location>
</feature>
<keyword evidence="6" id="KW-0547">Nucleotide-binding</keyword>
<evidence type="ECO:0000256" key="10">
    <source>
        <dbReference type="ARBA" id="ARBA00030676"/>
    </source>
</evidence>
<dbReference type="GO" id="GO:0006310">
    <property type="term" value="P:DNA recombination"/>
    <property type="evidence" value="ECO:0007669"/>
    <property type="project" value="UniProtKB-KW"/>
</dbReference>
<keyword evidence="5" id="KW-0677">Repeat</keyword>
<dbReference type="InterPro" id="IPR036420">
    <property type="entry name" value="BRCT_dom_sf"/>
</dbReference>
<dbReference type="PANTHER" id="PTHR45997:SF1">
    <property type="entry name" value="DNA LIGASE 4"/>
    <property type="match status" value="1"/>
</dbReference>
<feature type="region of interest" description="Disordered" evidence="12">
    <location>
        <begin position="1230"/>
        <end position="1250"/>
    </location>
</feature>
<dbReference type="Gene3D" id="2.40.50.140">
    <property type="entry name" value="Nucleic acid-binding proteins"/>
    <property type="match status" value="1"/>
</dbReference>
<feature type="compositionally biased region" description="Polar residues" evidence="12">
    <location>
        <begin position="26"/>
        <end position="37"/>
    </location>
</feature>
<accession>A0A2C6KU62</accession>
<dbReference type="PROSITE" id="PS50172">
    <property type="entry name" value="BRCT"/>
    <property type="match status" value="1"/>
</dbReference>
<keyword evidence="9" id="KW-0539">Nucleus</keyword>
<feature type="region of interest" description="Disordered" evidence="12">
    <location>
        <begin position="442"/>
        <end position="507"/>
    </location>
</feature>
<dbReference type="GO" id="GO:0003677">
    <property type="term" value="F:DNA binding"/>
    <property type="evidence" value="ECO:0007669"/>
    <property type="project" value="InterPro"/>
</dbReference>
<evidence type="ECO:0000256" key="7">
    <source>
        <dbReference type="ARBA" id="ARBA00022840"/>
    </source>
</evidence>
<feature type="region of interest" description="Disordered" evidence="12">
    <location>
        <begin position="1303"/>
        <end position="1328"/>
    </location>
</feature>
<keyword evidence="4 15" id="KW-0436">Ligase</keyword>
<evidence type="ECO:0000259" key="14">
    <source>
        <dbReference type="PROSITE" id="PS50172"/>
    </source>
</evidence>
<dbReference type="VEuPathDB" id="ToxoDB:CSUI_006415"/>
<evidence type="ECO:0000256" key="8">
    <source>
        <dbReference type="ARBA" id="ARBA00023172"/>
    </source>
</evidence>
<evidence type="ECO:0000256" key="12">
    <source>
        <dbReference type="SAM" id="MobiDB-lite"/>
    </source>
</evidence>
<sequence>MISSVAPGARHHHEEERYGGLPAGPTRTSSFTSSNDAHSNRNGRGRRGGWDDVRFVDVCKVLDRLADPFLPPRDKLQYLYRYLHKFKECLAKTSQLYSLFRIFIPQLDRRRPPSFLKQPLLARVYAQVFALPPAASARLRLYKDPSAASSVSVRAGDFGSFVASIVKQRIGKKAGVITVGELNDYLDQVATASSMPEKIATLQTFLPYLTVEEHRWCMRILMKDVKFGGLSGERLLTVLHPDARKIVNQCSDLKSTLDAIEEEKELKGTSRTVKEENDQDRNDETTAEGGALLHGPDGRQNAGLGREEEGRRKERWINKSLRPMLAQLVRPAASDIRWVLFGGDNRPDGGEEEDKREKVEGEKQEGETEGETEGRVGTRKRLKHFGSGGGQERGQGRDCVGTRSHEYFVERKYDGERLLAHIDRTSSPPSVRLFSRRGKDYTSLYGRPKQDQHANESFGGRDALSNGLSARSKRDRRYASGEDADEDDDKIKEENKEEEEGEKGGAEARAIRSLSSILSNSLRGSQAILDGELLAWDDELGTFLPFGSNKSVAVTEHAGCHLSYVVFDVLFYRNASGDSYPLFNVQLKDRKILLERILKPYRSRLMIAPYVLATRSSQVVQALNSAIRLRHEGILVKETSSFYSLNSRRGGWFKIKPHLGVLPDTLDLIVIGGFFAQGTRRRELASTHLIDHCSHFLLGVLEGEGGPNSRRVRSFCKVGTGFPLSTLKTIRDLLRPYCRRLRGEGGEEAEQLPEWLEGCKFNANTRMDVTWPPSKSFVMEVRGSEILNGSDFDIGATLRFPVAVRPLRTDKAWYDAMSERDIHEFLVRAEEQGGRLVSQAFSPSESGGEEKEEKDTLDGSRRPSASMQGEEEDKEDYDDDNEVDEAEGGKRRRMKVSKFSKFGERSHPFESHYPRLPLNSSGTSPVSPGRYSSFSPMSIIMPGGSSLATANSPSSYWRGTRGGGRSSHGAYEGDGAVVDVLKGRGIWVLSGDDRFPKASLDLLVVRLGGHLCQTLSPEVTYILAAEETFRTRALMSMLNSPHRYDMGKTRGPSHRGGGIKRPTHSENRKGRQKGVTAKHTSDETHLSLSPSSSSALSPSYLSSSYTPPPILHFRWLLECAQFGKVIPLRPDLVIHGTKETNEYFSEHFDSFGDSWFEEQNDISRKEVLQKFRNLLLHAQEKSSMQGRSSPFSRQRGRREEGDTYLPDGLKDSGISGRYRSPLSRTQKVLFANEEEDDHTSMMKKKRNFPRQDLTLVSGQRSGVADAKEIGDPEIQRDGERELFISDEMARWVLRQHVLQETRATAEHVQQDGNGKGDTDNERKEDGDCHDKEAVSLKCMRLFVFSEDWLWQSKVLKPLMSTRRSLSESVDSAVSPSFSSSESSVPSSPCECRLSTSSSAPRCSTSSSSFDDHCLSLIRSLTKAHREATIARCYLRGMRQVQSLTMATHALIPWNPATEE</sequence>
<dbReference type="GeneID" id="94429786"/>
<feature type="domain" description="BRCT" evidence="14">
    <location>
        <begin position="976"/>
        <end position="1133"/>
    </location>
</feature>
<evidence type="ECO:0000259" key="13">
    <source>
        <dbReference type="PROSITE" id="PS50160"/>
    </source>
</evidence>
<evidence type="ECO:0000256" key="5">
    <source>
        <dbReference type="ARBA" id="ARBA00022737"/>
    </source>
</evidence>
<feature type="compositionally biased region" description="Basic and acidic residues" evidence="12">
    <location>
        <begin position="345"/>
        <end position="376"/>
    </location>
</feature>
<feature type="region of interest" description="Disordered" evidence="12">
    <location>
        <begin position="1179"/>
        <end position="1217"/>
    </location>
</feature>
<comment type="similarity">
    <text evidence="3">Belongs to the ATP-dependent DNA ligase family.</text>
</comment>
<organism evidence="15 16">
    <name type="scientific">Cystoisospora suis</name>
    <dbReference type="NCBI Taxonomy" id="483139"/>
    <lineage>
        <taxon>Eukaryota</taxon>
        <taxon>Sar</taxon>
        <taxon>Alveolata</taxon>
        <taxon>Apicomplexa</taxon>
        <taxon>Conoidasida</taxon>
        <taxon>Coccidia</taxon>
        <taxon>Eucoccidiorida</taxon>
        <taxon>Eimeriorina</taxon>
        <taxon>Sarcocystidae</taxon>
        <taxon>Cystoisospora</taxon>
    </lineage>
</organism>
<dbReference type="SUPFAM" id="SSF50249">
    <property type="entry name" value="Nucleic acid-binding proteins"/>
    <property type="match status" value="1"/>
</dbReference>
<dbReference type="Pfam" id="PF04675">
    <property type="entry name" value="DNA_ligase_A_N"/>
    <property type="match status" value="1"/>
</dbReference>
<dbReference type="GO" id="GO:0005524">
    <property type="term" value="F:ATP binding"/>
    <property type="evidence" value="ECO:0007669"/>
    <property type="project" value="UniProtKB-KW"/>
</dbReference>
<dbReference type="PROSITE" id="PS50160">
    <property type="entry name" value="DNA_LIGASE_A3"/>
    <property type="match status" value="1"/>
</dbReference>
<dbReference type="OrthoDB" id="331748at2759"/>
<reference evidence="15 16" key="1">
    <citation type="journal article" date="2017" name="Int. J. Parasitol.">
        <title>The genome of the protozoan parasite Cystoisospora suis and a reverse vaccinology approach to identify vaccine candidates.</title>
        <authorList>
            <person name="Palmieri N."/>
            <person name="Shrestha A."/>
            <person name="Ruttkowski B."/>
            <person name="Beck T."/>
            <person name="Vogl C."/>
            <person name="Tomley F."/>
            <person name="Blake D.P."/>
            <person name="Joachim A."/>
        </authorList>
    </citation>
    <scope>NUCLEOTIDE SEQUENCE [LARGE SCALE GENOMIC DNA]</scope>
    <source>
        <strain evidence="15 16">Wien I</strain>
    </source>
</reference>
<protein>
    <recommendedName>
        <fullName evidence="11">DNA ligase IV</fullName>
    </recommendedName>
    <alternativeName>
        <fullName evidence="10">Polydeoxyribonucleotide synthase [ATP] 4</fullName>
    </alternativeName>
</protein>
<gene>
    <name evidence="15" type="ORF">CSUI_006415</name>
</gene>
<dbReference type="Pfam" id="PF01068">
    <property type="entry name" value="DNA_ligase_A_M"/>
    <property type="match status" value="1"/>
</dbReference>
<evidence type="ECO:0000256" key="11">
    <source>
        <dbReference type="ARBA" id="ARBA00031942"/>
    </source>
</evidence>
<feature type="compositionally biased region" description="Acidic residues" evidence="12">
    <location>
        <begin position="869"/>
        <end position="886"/>
    </location>
</feature>
<feature type="compositionally biased region" description="Low complexity" evidence="12">
    <location>
        <begin position="1086"/>
        <end position="1099"/>
    </location>
</feature>
<proteinExistence type="inferred from homology"/>
<comment type="subcellular location">
    <subcellularLocation>
        <location evidence="2">Nucleus</location>
    </subcellularLocation>
</comment>
<feature type="region of interest" description="Disordered" evidence="12">
    <location>
        <begin position="1"/>
        <end position="45"/>
    </location>
</feature>
<dbReference type="GO" id="GO:0006303">
    <property type="term" value="P:double-strand break repair via nonhomologous end joining"/>
    <property type="evidence" value="ECO:0007669"/>
    <property type="project" value="TreeGrafter"/>
</dbReference>
<keyword evidence="7" id="KW-0067">ATP-binding</keyword>
<comment type="caution">
    <text evidence="15">The sequence shown here is derived from an EMBL/GenBank/DDBJ whole genome shotgun (WGS) entry which is preliminary data.</text>
</comment>
<keyword evidence="8" id="KW-0233">DNA recombination</keyword>
<feature type="region of interest" description="Disordered" evidence="12">
    <location>
        <begin position="838"/>
        <end position="893"/>
    </location>
</feature>
<dbReference type="InterPro" id="IPR012340">
    <property type="entry name" value="NA-bd_OB-fold"/>
</dbReference>
<dbReference type="InterPro" id="IPR012309">
    <property type="entry name" value="DNA_ligase_ATP-dep_C"/>
</dbReference>
<dbReference type="InterPro" id="IPR012310">
    <property type="entry name" value="DNA_ligase_ATP-dep_cent"/>
</dbReference>
<evidence type="ECO:0000313" key="16">
    <source>
        <dbReference type="Proteomes" id="UP000221165"/>
    </source>
</evidence>
<dbReference type="Gene3D" id="3.30.470.30">
    <property type="entry name" value="DNA ligase/mRNA capping enzyme"/>
    <property type="match status" value="2"/>
</dbReference>
<comment type="cofactor">
    <cofactor evidence="1">
        <name>Mg(2+)</name>
        <dbReference type="ChEBI" id="CHEBI:18420"/>
    </cofactor>
</comment>
<dbReference type="SUPFAM" id="SSF56091">
    <property type="entry name" value="DNA ligase/mRNA capping enzyme, catalytic domain"/>
    <property type="match status" value="1"/>
</dbReference>
<feature type="compositionally biased region" description="Basic and acidic residues" evidence="12">
    <location>
        <begin position="265"/>
        <end position="284"/>
    </location>
</feature>
<evidence type="ECO:0000256" key="2">
    <source>
        <dbReference type="ARBA" id="ARBA00004123"/>
    </source>
</evidence>
<dbReference type="InterPro" id="IPR029710">
    <property type="entry name" value="LIG4"/>
</dbReference>
<feature type="domain" description="ATP-dependent DNA ligase family profile" evidence="13">
    <location>
        <begin position="555"/>
        <end position="680"/>
    </location>
</feature>
<dbReference type="Pfam" id="PF04679">
    <property type="entry name" value="DNA_ligase_A_C"/>
    <property type="match status" value="1"/>
</dbReference>
<keyword evidence="16" id="KW-1185">Reference proteome</keyword>
<dbReference type="Gene3D" id="1.10.3260.10">
    <property type="entry name" value="DNA ligase, ATP-dependent, N-terminal domain"/>
    <property type="match status" value="1"/>
</dbReference>
<dbReference type="GO" id="GO:0032807">
    <property type="term" value="C:DNA ligase IV complex"/>
    <property type="evidence" value="ECO:0007669"/>
    <property type="project" value="TreeGrafter"/>
</dbReference>
<dbReference type="SUPFAM" id="SSF52113">
    <property type="entry name" value="BRCT domain"/>
    <property type="match status" value="1"/>
</dbReference>
<evidence type="ECO:0000256" key="6">
    <source>
        <dbReference type="ARBA" id="ARBA00022741"/>
    </source>
</evidence>
<evidence type="ECO:0000256" key="1">
    <source>
        <dbReference type="ARBA" id="ARBA00001946"/>
    </source>
</evidence>
<dbReference type="RefSeq" id="XP_067921458.1">
    <property type="nucleotide sequence ID" value="XM_068066575.1"/>
</dbReference>
<dbReference type="PANTHER" id="PTHR45997">
    <property type="entry name" value="DNA LIGASE 4"/>
    <property type="match status" value="1"/>
</dbReference>
<feature type="compositionally biased region" description="Polar residues" evidence="12">
    <location>
        <begin position="1181"/>
        <end position="1192"/>
    </location>
</feature>
<evidence type="ECO:0000313" key="15">
    <source>
        <dbReference type="EMBL" id="PHJ19762.1"/>
    </source>
</evidence>
<feature type="compositionally biased region" description="Basic residues" evidence="12">
    <location>
        <begin position="1051"/>
        <end position="1062"/>
    </location>
</feature>
<evidence type="ECO:0000256" key="3">
    <source>
        <dbReference type="ARBA" id="ARBA00007572"/>
    </source>
</evidence>
<dbReference type="GO" id="GO:0003910">
    <property type="term" value="F:DNA ligase (ATP) activity"/>
    <property type="evidence" value="ECO:0007669"/>
    <property type="project" value="InterPro"/>
</dbReference>
<dbReference type="InterPro" id="IPR001357">
    <property type="entry name" value="BRCT_dom"/>
</dbReference>
<feature type="region of interest" description="Disordered" evidence="12">
    <location>
        <begin position="265"/>
        <end position="311"/>
    </location>
</feature>
<dbReference type="InterPro" id="IPR012308">
    <property type="entry name" value="DNA_ligase_ATP-dep_N"/>
</dbReference>
<dbReference type="InterPro" id="IPR036599">
    <property type="entry name" value="DNA_ligase_N_sf"/>
</dbReference>
<feature type="non-terminal residue" evidence="15">
    <location>
        <position position="1459"/>
    </location>
</feature>
<evidence type="ECO:0000256" key="9">
    <source>
        <dbReference type="ARBA" id="ARBA00023242"/>
    </source>
</evidence>
<name>A0A2C6KU62_9APIC</name>
<feature type="region of interest" description="Disordered" evidence="12">
    <location>
        <begin position="343"/>
        <end position="399"/>
    </location>
</feature>
<feature type="region of interest" description="Disordered" evidence="12">
    <location>
        <begin position="1040"/>
        <end position="1099"/>
    </location>
</feature>
<dbReference type="Proteomes" id="UP000221165">
    <property type="component" value="Unassembled WGS sequence"/>
</dbReference>